<keyword evidence="4" id="KW-1185">Reference proteome</keyword>
<comment type="caution">
    <text evidence="3">The sequence shown here is derived from an EMBL/GenBank/DDBJ whole genome shotgun (WGS) entry which is preliminary data.</text>
</comment>
<proteinExistence type="predicted"/>
<evidence type="ECO:0000313" key="4">
    <source>
        <dbReference type="Proteomes" id="UP000011529"/>
    </source>
</evidence>
<name>M2AV98_9BACT</name>
<gene>
    <name evidence="3" type="ORF">RE6C_05806</name>
</gene>
<dbReference type="AlphaFoldDB" id="M2AV98"/>
<organism evidence="3 4">
    <name type="scientific">Rhodopirellula europaea 6C</name>
    <dbReference type="NCBI Taxonomy" id="1263867"/>
    <lineage>
        <taxon>Bacteria</taxon>
        <taxon>Pseudomonadati</taxon>
        <taxon>Planctomycetota</taxon>
        <taxon>Planctomycetia</taxon>
        <taxon>Pirellulales</taxon>
        <taxon>Pirellulaceae</taxon>
        <taxon>Rhodopirellula</taxon>
    </lineage>
</organism>
<accession>M2AV98</accession>
<dbReference type="InterPro" id="IPR041650">
    <property type="entry name" value="HEPN_Swt1"/>
</dbReference>
<evidence type="ECO:0000259" key="2">
    <source>
        <dbReference type="Pfam" id="PF18731"/>
    </source>
</evidence>
<dbReference type="Proteomes" id="UP000011529">
    <property type="component" value="Unassembled WGS sequence"/>
</dbReference>
<dbReference type="PATRIC" id="fig|1263867.3.peg.6222"/>
<feature type="region of interest" description="Disordered" evidence="1">
    <location>
        <begin position="149"/>
        <end position="173"/>
    </location>
</feature>
<protein>
    <submittedName>
        <fullName evidence="3">AAA family ATPase</fullName>
    </submittedName>
</protein>
<feature type="domain" description="Swt1-like HEPN" evidence="2">
    <location>
        <begin position="13"/>
        <end position="126"/>
    </location>
</feature>
<dbReference type="EMBL" id="ANMO01000259">
    <property type="protein sequence ID" value="EMB13448.1"/>
    <property type="molecule type" value="Genomic_DNA"/>
</dbReference>
<sequence>MAKSNRNRVGDSLDVFVEGMLPFVSQEMQSRHSDSWEDKVREIMRENPATSSKAGSVNIAWDTALIISVIIKEWQYLFRKKLGAGERAMIHELSDIRNRWAHQERFSTDDTLRALDTMHRLLSSVGAGDQAAEVDRLKSEVMRTRFQELSKQETQRANKTALSGQPTGGLKSWRDVVTPHPDVASGRFAQAEFAADLAQVIRGDATHEYGNPAEFFRRTYLTEGLRELLLNAISRLTGQGGDPVVELQTNFGGGKTHSMLALYHLFSDAKSADLAGVDVLLKELNVDEPPKAARAVIVGTALSAGQPHTKDDGTEVRTIWGEIAHQLMGKAGYDIVADCDKNGTAPGSDLLSDLFKAAGPTLILIDEWVAYIRQTYETPGLPGGSFDANLTFAQALTEAAKSPQVLVVASLPQSQIEVGGEGGQKALDILQNTFTRVKSSWRPASQEESYEIVRRRLFEPISGENFAARDAVLEAFASMYRQHEAEFPSGVRESEYIRKMEVAYPVHPELFERLYSDWASLEEFQRTRGVLRLLACAIYSLWEGNDKSLMIMPAMIPMDDQHVLSEITTKSGLSPVWTNVIERDVDGNDSLSRKIDREISNLGRLSACRRVARTIYIGSAPIAESAKKGVDDRRVRLGCVQPGESVPIFGDALRRLTDQATHLYVDGTRYWFSTQPSVTRLAQDRAAEQKLDVLLQEIAARIKQEKRLKGEFHGIHDCPDTSSDIADEPEVRLVIMGPDHPHRPKAQECKCVLAGKEILEQRGNSPRIYRNSLVFLAADKTRLDELIEAVRAYLAWKSIVEQSEQLNLDSFQKRQAETKLAESNSTVASRLPETYQWLLVPVQPNPTESPDWQTFRLTGQGSLAERASLKLVNEEYLMPQYSGVRLKMDLDRIPLWRGDHVLVKDLAENMAQYLYLPRLTDRNVLIKAIEDGLATLTWRQDTFAFAHAYDADRNRYQGLIGGTQTTINADSSAVVVKSDVAVKQMAAEEEQAQAVNEPGGTGAESAEGPGGYTTKGLGGTNGTATGTGVAATIQTQPKRFYGTVKLDATRLGRDAGRIATEVLSHLAGLPGADAQVSLEIEVDIPDGVPDNVVRTVIENCRTLKFDDQGFDSQ</sequence>
<evidence type="ECO:0000256" key="1">
    <source>
        <dbReference type="SAM" id="MobiDB-lite"/>
    </source>
</evidence>
<feature type="compositionally biased region" description="Gly residues" evidence="1">
    <location>
        <begin position="1008"/>
        <end position="1019"/>
    </location>
</feature>
<reference evidence="3" key="2">
    <citation type="journal article" date="2013" name="Mar. Genomics">
        <title>Expression of sulfatases in Rhodopirellula baltica and the diversity of sulfatases in the genus Rhodopirellula.</title>
        <authorList>
            <person name="Wegner C.E."/>
            <person name="Richter-Heitmann T."/>
            <person name="Klindworth A."/>
            <person name="Klockow C."/>
            <person name="Richter M."/>
            <person name="Achstetter T."/>
            <person name="Glockner F.O."/>
            <person name="Harder J."/>
        </authorList>
    </citation>
    <scope>NUCLEOTIDE SEQUENCE [LARGE SCALE GENOMIC DNA]</scope>
    <source>
        <strain evidence="3">6C</strain>
    </source>
</reference>
<dbReference type="RefSeq" id="WP_008662002.1">
    <property type="nucleotide sequence ID" value="NZ_ANMO01000259.1"/>
</dbReference>
<dbReference type="InterPro" id="IPR007555">
    <property type="entry name" value="DUF499"/>
</dbReference>
<reference evidence="3" key="1">
    <citation type="submission" date="2012-11" db="EMBL/GenBank/DDBJ databases">
        <title>Permanent draft genomes of Rhodopirellula europaea strain SH398 and 6C.</title>
        <authorList>
            <person name="Richter M."/>
            <person name="Richter-Heitmann T."/>
            <person name="Frank C."/>
            <person name="Harder J."/>
            <person name="Glockner F.O."/>
        </authorList>
    </citation>
    <scope>NUCLEOTIDE SEQUENCE</scope>
    <source>
        <strain evidence="3">6C</strain>
    </source>
</reference>
<dbReference type="Pfam" id="PF18731">
    <property type="entry name" value="HEPN_Swt1"/>
    <property type="match status" value="1"/>
</dbReference>
<feature type="region of interest" description="Disordered" evidence="1">
    <location>
        <begin position="991"/>
        <end position="1019"/>
    </location>
</feature>
<dbReference type="Pfam" id="PF04465">
    <property type="entry name" value="DUF499"/>
    <property type="match status" value="1"/>
</dbReference>
<evidence type="ECO:0000313" key="3">
    <source>
        <dbReference type="EMBL" id="EMB13448.1"/>
    </source>
</evidence>